<dbReference type="Proteomes" id="UP000198779">
    <property type="component" value="Unassembled WGS sequence"/>
</dbReference>
<dbReference type="RefSeq" id="WP_091817143.1">
    <property type="nucleotide sequence ID" value="NZ_FNCQ01000007.1"/>
</dbReference>
<dbReference type="SUPFAM" id="SSF51445">
    <property type="entry name" value="(Trans)glycosidases"/>
    <property type="match status" value="1"/>
</dbReference>
<dbReference type="GO" id="GO:0003796">
    <property type="term" value="F:lysozyme activity"/>
    <property type="evidence" value="ECO:0007669"/>
    <property type="project" value="InterPro"/>
</dbReference>
<dbReference type="AlphaFoldDB" id="A0A1G7W9H6"/>
<dbReference type="GO" id="GO:0009253">
    <property type="term" value="P:peptidoglycan catabolic process"/>
    <property type="evidence" value="ECO:0007669"/>
    <property type="project" value="InterPro"/>
</dbReference>
<name>A0A1G7W9H6_9BACT</name>
<sequence>MNDFLKKKLLWIISILLVFLAIWGLIKFDLQQKRTVDGIDLSHHNTVIDWDKVNVKFIYAKATEGKSHKDSKYNSYRKNATKRGIPFGAYHFLSTNVSAKKQFQNFKNAVPKGSTTLIPMLDIEGKLSISNDNLHALVGGWIKECHDYYGVYPLLYFSPSHYKRLMGTPNFWKCQIWFGAIDSRWDIITFNTAKIVQFKMDKVDGISGRIDCNHLNGSLDDIKMN</sequence>
<organism evidence="5 6">
    <name type="scientific">Prevotella communis</name>
    <dbReference type="NCBI Taxonomy" id="2913614"/>
    <lineage>
        <taxon>Bacteria</taxon>
        <taxon>Pseudomonadati</taxon>
        <taxon>Bacteroidota</taxon>
        <taxon>Bacteroidia</taxon>
        <taxon>Bacteroidales</taxon>
        <taxon>Prevotellaceae</taxon>
        <taxon>Prevotella</taxon>
    </lineage>
</organism>
<accession>A0A1G7W9H6</accession>
<evidence type="ECO:0000313" key="5">
    <source>
        <dbReference type="EMBL" id="SDG68634.1"/>
    </source>
</evidence>
<evidence type="ECO:0000256" key="3">
    <source>
        <dbReference type="ARBA" id="ARBA00023295"/>
    </source>
</evidence>
<dbReference type="Pfam" id="PF01183">
    <property type="entry name" value="Glyco_hydro_25"/>
    <property type="match status" value="1"/>
</dbReference>
<feature type="transmembrane region" description="Helical" evidence="4">
    <location>
        <begin position="9"/>
        <end position="26"/>
    </location>
</feature>
<dbReference type="InterPro" id="IPR002053">
    <property type="entry name" value="Glyco_hydro_25"/>
</dbReference>
<dbReference type="GO" id="GO:0016998">
    <property type="term" value="P:cell wall macromolecule catabolic process"/>
    <property type="evidence" value="ECO:0007669"/>
    <property type="project" value="InterPro"/>
</dbReference>
<dbReference type="PANTHER" id="PTHR34135">
    <property type="entry name" value="LYSOZYME"/>
    <property type="match status" value="1"/>
</dbReference>
<dbReference type="PROSITE" id="PS51904">
    <property type="entry name" value="GLYCOSYL_HYDROL_F25_2"/>
    <property type="match status" value="1"/>
</dbReference>
<dbReference type="InterPro" id="IPR018077">
    <property type="entry name" value="Glyco_hydro_fam25_subgr"/>
</dbReference>
<dbReference type="Gene3D" id="3.20.20.80">
    <property type="entry name" value="Glycosidases"/>
    <property type="match status" value="1"/>
</dbReference>
<evidence type="ECO:0000256" key="2">
    <source>
        <dbReference type="ARBA" id="ARBA00022801"/>
    </source>
</evidence>
<keyword evidence="4" id="KW-0472">Membrane</keyword>
<dbReference type="PANTHER" id="PTHR34135:SF2">
    <property type="entry name" value="LYSOZYME"/>
    <property type="match status" value="1"/>
</dbReference>
<proteinExistence type="inferred from homology"/>
<dbReference type="CDD" id="cd00599">
    <property type="entry name" value="GH25_muramidase"/>
    <property type="match status" value="1"/>
</dbReference>
<keyword evidence="2" id="KW-0378">Hydrolase</keyword>
<keyword evidence="4" id="KW-1133">Transmembrane helix</keyword>
<comment type="similarity">
    <text evidence="1">Belongs to the glycosyl hydrolase 25 family.</text>
</comment>
<dbReference type="EMBL" id="FNCQ01000007">
    <property type="protein sequence ID" value="SDG68634.1"/>
    <property type="molecule type" value="Genomic_DNA"/>
</dbReference>
<evidence type="ECO:0000256" key="4">
    <source>
        <dbReference type="SAM" id="Phobius"/>
    </source>
</evidence>
<reference evidence="6" key="1">
    <citation type="submission" date="2016-10" db="EMBL/GenBank/DDBJ databases">
        <authorList>
            <person name="Varghese N."/>
            <person name="Submissions S."/>
        </authorList>
    </citation>
    <scope>NUCLEOTIDE SEQUENCE [LARGE SCALE GENOMIC DNA]</scope>
    <source>
        <strain evidence="6">BP1-148</strain>
    </source>
</reference>
<dbReference type="GO" id="GO:0016052">
    <property type="term" value="P:carbohydrate catabolic process"/>
    <property type="evidence" value="ECO:0007669"/>
    <property type="project" value="TreeGrafter"/>
</dbReference>
<dbReference type="InterPro" id="IPR017853">
    <property type="entry name" value="GH"/>
</dbReference>
<protein>
    <submittedName>
        <fullName evidence="5">Lysozyme</fullName>
    </submittedName>
</protein>
<keyword evidence="3" id="KW-0326">Glycosidase</keyword>
<gene>
    <name evidence="5" type="ORF">SAMN04487901_107106</name>
</gene>
<keyword evidence="6" id="KW-1185">Reference proteome</keyword>
<dbReference type="SMART" id="SM00641">
    <property type="entry name" value="Glyco_25"/>
    <property type="match status" value="1"/>
</dbReference>
<evidence type="ECO:0000256" key="1">
    <source>
        <dbReference type="ARBA" id="ARBA00010646"/>
    </source>
</evidence>
<dbReference type="STRING" id="645274.SAMN04487901_107106"/>
<keyword evidence="4" id="KW-0812">Transmembrane</keyword>
<evidence type="ECO:0000313" key="6">
    <source>
        <dbReference type="Proteomes" id="UP000198779"/>
    </source>
</evidence>